<dbReference type="InterPro" id="IPR020843">
    <property type="entry name" value="ER"/>
</dbReference>
<reference evidence="2 3" key="1">
    <citation type="submission" date="2010-04" db="EMBL/GenBank/DDBJ databases">
        <authorList>
            <person name="Muzny D."/>
            <person name="Qin X."/>
            <person name="Deng J."/>
            <person name="Jiang H."/>
            <person name="Liu Y."/>
            <person name="Qu J."/>
            <person name="Song X.-Z."/>
            <person name="Zhang L."/>
            <person name="Thornton R."/>
            <person name="Coyle M."/>
            <person name="Francisco L."/>
            <person name="Jackson L."/>
            <person name="Javaid M."/>
            <person name="Korchina V."/>
            <person name="Kovar C."/>
            <person name="Mata R."/>
            <person name="Mathew T."/>
            <person name="Ngo R."/>
            <person name="Nguyen L."/>
            <person name="Nguyen N."/>
            <person name="Okwuonu G."/>
            <person name="Ongeri F."/>
            <person name="Pham C."/>
            <person name="Simmons D."/>
            <person name="Wilczek-Boney K."/>
            <person name="Hale W."/>
            <person name="Jakkamsetti A."/>
            <person name="Pham P."/>
            <person name="Ruth R."/>
            <person name="San Lucas F."/>
            <person name="Warren J."/>
            <person name="Zhang J."/>
            <person name="Zhao Z."/>
            <person name="Zhou C."/>
            <person name="Zhu D."/>
            <person name="Lee S."/>
            <person name="Bess C."/>
            <person name="Blankenburg K."/>
            <person name="Forbes L."/>
            <person name="Fu Q."/>
            <person name="Gubbala S."/>
            <person name="Hirani K."/>
            <person name="Jayaseelan J.C."/>
            <person name="Lara F."/>
            <person name="Munidasa M."/>
            <person name="Palculict T."/>
            <person name="Patil S."/>
            <person name="Pu L.-L."/>
            <person name="Saada N."/>
            <person name="Tang L."/>
            <person name="Weissenberger G."/>
            <person name="Zhu Y."/>
            <person name="Hemphill L."/>
            <person name="Shang Y."/>
            <person name="Youmans B."/>
            <person name="Ayvaz T."/>
            <person name="Ross M."/>
            <person name="Santibanez J."/>
            <person name="Aqrawi P."/>
            <person name="Gross S."/>
            <person name="Joshi V."/>
            <person name="Fowler G."/>
            <person name="Nazareth L."/>
            <person name="Reid J."/>
            <person name="Worley K."/>
            <person name="Petrosino J."/>
            <person name="Highlander S."/>
            <person name="Gibbs R."/>
        </authorList>
    </citation>
    <scope>NUCLEOTIDE SEQUENCE [LARGE SCALE GENOMIC DNA]</scope>
    <source>
        <strain evidence="2 3">ATCC BAA-614</strain>
    </source>
</reference>
<proteinExistence type="predicted"/>
<comment type="caution">
    <text evidence="2">The sequence shown here is derived from an EMBL/GenBank/DDBJ whole genome shotgun (WGS) entry which is preliminary data.</text>
</comment>
<protein>
    <submittedName>
        <fullName evidence="2">Quinone oxidoreductase, YhdH/YhfP family</fullName>
    </submittedName>
</protein>
<dbReference type="Pfam" id="PF08240">
    <property type="entry name" value="ADH_N"/>
    <property type="match status" value="2"/>
</dbReference>
<dbReference type="AlphaFoldDB" id="D5PDQ4"/>
<dbReference type="SMART" id="SM00829">
    <property type="entry name" value="PKS_ER"/>
    <property type="match status" value="1"/>
</dbReference>
<dbReference type="NCBIfam" id="TIGR02823">
    <property type="entry name" value="oxido_YhdH"/>
    <property type="match status" value="1"/>
</dbReference>
<dbReference type="HOGENOM" id="CLU_413780_0_0_11"/>
<dbReference type="eggNOG" id="COG0604">
    <property type="taxonomic scope" value="Bacteria"/>
</dbReference>
<dbReference type="CDD" id="cd08241">
    <property type="entry name" value="QOR1"/>
    <property type="match status" value="1"/>
</dbReference>
<dbReference type="PANTHER" id="PTHR43677">
    <property type="entry name" value="SHORT-CHAIN DEHYDROGENASE/REDUCTASE"/>
    <property type="match status" value="1"/>
</dbReference>
<dbReference type="Proteomes" id="UP000003653">
    <property type="component" value="Unassembled WGS sequence"/>
</dbReference>
<dbReference type="InterPro" id="IPR036291">
    <property type="entry name" value="NAD(P)-bd_dom_sf"/>
</dbReference>
<dbReference type="Gene3D" id="3.40.50.720">
    <property type="entry name" value="NAD(P)-binding Rossmann-like Domain"/>
    <property type="match status" value="2"/>
</dbReference>
<dbReference type="GO" id="GO:0016491">
    <property type="term" value="F:oxidoreductase activity"/>
    <property type="evidence" value="ECO:0007669"/>
    <property type="project" value="InterPro"/>
</dbReference>
<name>D5PDQ4_9MYCO</name>
<dbReference type="InterPro" id="IPR013154">
    <property type="entry name" value="ADH-like_N"/>
</dbReference>
<dbReference type="SUPFAM" id="SSF51735">
    <property type="entry name" value="NAD(P)-binding Rossmann-fold domains"/>
    <property type="match status" value="2"/>
</dbReference>
<gene>
    <name evidence="2" type="primary">fadB</name>
    <name evidence="2" type="ORF">HMPREF0591_4298</name>
</gene>
<dbReference type="InterPro" id="IPR051397">
    <property type="entry name" value="Zn-ADH-like_protein"/>
</dbReference>
<dbReference type="EMBL" id="ADNV01000299">
    <property type="protein sequence ID" value="EFG75769.1"/>
    <property type="molecule type" value="Genomic_DNA"/>
</dbReference>
<accession>D5PDQ4</accession>
<evidence type="ECO:0000313" key="3">
    <source>
        <dbReference type="Proteomes" id="UP000003653"/>
    </source>
</evidence>
<feature type="domain" description="Enoyl reductase (ER)" evidence="1">
    <location>
        <begin position="347"/>
        <end position="659"/>
    </location>
</feature>
<dbReference type="InterPro" id="IPR014188">
    <property type="entry name" value="Acrylyl-CoA_reductase_AcuI"/>
</dbReference>
<organism evidence="2 3">
    <name type="scientific">Mycobacterium parascrofulaceum ATCC BAA-614</name>
    <dbReference type="NCBI Taxonomy" id="525368"/>
    <lineage>
        <taxon>Bacteria</taxon>
        <taxon>Bacillati</taxon>
        <taxon>Actinomycetota</taxon>
        <taxon>Actinomycetes</taxon>
        <taxon>Mycobacteriales</taxon>
        <taxon>Mycobacteriaceae</taxon>
        <taxon>Mycobacterium</taxon>
        <taxon>Mycobacterium simiae complex</taxon>
    </lineage>
</organism>
<sequence>MDTFQALVAREDGDRITASVETLNQSDLPPGEVTIRVLYSSVNYKDALALTPRGGVVRSYPVVPGIDLTGEVVESRSPDFAVGEQVLAHGYAIGTGHHGGYAEYARLPADQVVALGALSPREGAAIGTAGFTAAMSVQALIDWGLQPGSGSVVVTGASGGVGSVSVDLLAANGYRVVASTGKESAAGLLKELGAAEVIGRLPEDPDAKPRPLAKARWAGAVDCVGGATLADVLSAVDYGGAVACSGLTGGPALHTTVMPFILRGIALLGMDSCRCRSGRAANCGRCWVIRCARVTSRHSAATSTSGTSSRCWIRCAPASSPGARWCGSPTASEPAVGCPTMRAARVTRLDGPDAIEVAEVDEPSGDGVVVEVHAAGAAFPDALLTRGLYQYRPEPPFVLGAEIAGVVRSAPDGAHVQAGDRVVGLTMLSGGMAEVAILQPDRVFKLPDNVSFEAGAGLLFNDLTVYFALTVRGRLAEGETVLVHGAAGGIGTSTLRLASLLGASRTIAVVSTEEKADVATAAGATDVVLADGFKDAVKELTGGRGVDVVLDPVGGDRFTDSLRSLAPGGRLLVVGFTGGDIPTVKVNRLLLNNIDVVGVGWGAWTATHPNALAEQWAGLEELLSSGRLAAPNPEVYPLDRAAAAVASLENRTARGKVVVRVRD</sequence>
<dbReference type="Pfam" id="PF00107">
    <property type="entry name" value="ADH_zinc_N"/>
    <property type="match status" value="2"/>
</dbReference>
<dbReference type="InterPro" id="IPR013149">
    <property type="entry name" value="ADH-like_C"/>
</dbReference>
<dbReference type="SUPFAM" id="SSF50129">
    <property type="entry name" value="GroES-like"/>
    <property type="match status" value="2"/>
</dbReference>
<dbReference type="Gene3D" id="3.90.180.10">
    <property type="entry name" value="Medium-chain alcohol dehydrogenases, catalytic domain"/>
    <property type="match status" value="2"/>
</dbReference>
<dbReference type="FunFam" id="3.40.50.720:FF:000463">
    <property type="entry name" value="Probable NADPH quinone oxidoreductase fadB4"/>
    <property type="match status" value="1"/>
</dbReference>
<evidence type="ECO:0000259" key="1">
    <source>
        <dbReference type="SMART" id="SM00829"/>
    </source>
</evidence>
<dbReference type="PANTHER" id="PTHR43677:SF4">
    <property type="entry name" value="QUINONE OXIDOREDUCTASE-LIKE PROTEIN 2"/>
    <property type="match status" value="1"/>
</dbReference>
<keyword evidence="3" id="KW-1185">Reference proteome</keyword>
<evidence type="ECO:0000313" key="2">
    <source>
        <dbReference type="EMBL" id="EFG75769.1"/>
    </source>
</evidence>
<dbReference type="InterPro" id="IPR011032">
    <property type="entry name" value="GroES-like_sf"/>
</dbReference>